<dbReference type="EMBL" id="CAJOBA010081065">
    <property type="protein sequence ID" value="CAF4441688.1"/>
    <property type="molecule type" value="Genomic_DNA"/>
</dbReference>
<comment type="caution">
    <text evidence="2">The sequence shown here is derived from an EMBL/GenBank/DDBJ whole genome shotgun (WGS) entry which is preliminary data.</text>
</comment>
<name>A0A8S2WBM9_9BILA</name>
<sequence>GNRLTNNKNRDGITRYVDKPNYSYRALAAAEESLLAKGWKYAINLNRVNMLNVKIDIEYMYHFMNKNSLIKYFQEVNKYAKEYADLTSKITTMSNQDDIIITDAQQTKSRSQQSSKMLTASLEIARKFLENLNSTTQ</sequence>
<dbReference type="AlphaFoldDB" id="A0A8S2WBM9"/>
<organism evidence="2 3">
    <name type="scientific">Didymodactylos carnosus</name>
    <dbReference type="NCBI Taxonomy" id="1234261"/>
    <lineage>
        <taxon>Eukaryota</taxon>
        <taxon>Metazoa</taxon>
        <taxon>Spiralia</taxon>
        <taxon>Gnathifera</taxon>
        <taxon>Rotifera</taxon>
        <taxon>Eurotatoria</taxon>
        <taxon>Bdelloidea</taxon>
        <taxon>Philodinida</taxon>
        <taxon>Philodinidae</taxon>
        <taxon>Didymodactylos</taxon>
    </lineage>
</organism>
<accession>A0A8S2WBM9</accession>
<feature type="non-terminal residue" evidence="2">
    <location>
        <position position="1"/>
    </location>
</feature>
<dbReference type="Proteomes" id="UP000682733">
    <property type="component" value="Unassembled WGS sequence"/>
</dbReference>
<protein>
    <submittedName>
        <fullName evidence="2">Uncharacterized protein</fullName>
    </submittedName>
</protein>
<dbReference type="Proteomes" id="UP000677228">
    <property type="component" value="Unassembled WGS sequence"/>
</dbReference>
<reference evidence="2" key="1">
    <citation type="submission" date="2021-02" db="EMBL/GenBank/DDBJ databases">
        <authorList>
            <person name="Nowell W R."/>
        </authorList>
    </citation>
    <scope>NUCLEOTIDE SEQUENCE</scope>
</reference>
<dbReference type="EMBL" id="CAJNOK010056141">
    <property type="protein sequence ID" value="CAF1621763.1"/>
    <property type="molecule type" value="Genomic_DNA"/>
</dbReference>
<gene>
    <name evidence="1" type="ORF">OVA965_LOCUS43243</name>
    <name evidence="2" type="ORF">TMI583_LOCUS45418</name>
</gene>
<proteinExistence type="predicted"/>
<evidence type="ECO:0000313" key="3">
    <source>
        <dbReference type="Proteomes" id="UP000682733"/>
    </source>
</evidence>
<evidence type="ECO:0000313" key="2">
    <source>
        <dbReference type="EMBL" id="CAF4441688.1"/>
    </source>
</evidence>
<evidence type="ECO:0000313" key="1">
    <source>
        <dbReference type="EMBL" id="CAF1621763.1"/>
    </source>
</evidence>